<dbReference type="SUPFAM" id="SSF56024">
    <property type="entry name" value="Phospholipase D/nuclease"/>
    <property type="match status" value="1"/>
</dbReference>
<dbReference type="InterPro" id="IPR025202">
    <property type="entry name" value="PLD-like_dom"/>
</dbReference>
<dbReference type="Gene3D" id="3.40.50.790">
    <property type="match status" value="1"/>
</dbReference>
<keyword evidence="6" id="KW-0443">Lipid metabolism</keyword>
<sequence length="208" mass="23958">MISLTSFNITIDVESVKKLNKNKKLVKKLAKKQQAFLASESVIKQIPPLYNQTHFWIYVCVLSGKFPTLVSHQESLEAKVNETKTTVKFLLWKFKVTLAHPLLDHWDKEELPIEMSQEAVDLKFQRFMIYVHAKGMIVDDEYVIVRSANINQRSLAGSKDTEIDMASYQPHHTWAANKRHPHGQMKWNFHYVLPEAVTEGSITIVGPI</sequence>
<feature type="domain" description="PLD phosphodiesterase" evidence="7">
    <location>
        <begin position="127"/>
        <end position="154"/>
    </location>
</feature>
<dbReference type="InterPro" id="IPR001736">
    <property type="entry name" value="PLipase_D/transphosphatidylase"/>
</dbReference>
<dbReference type="InterPro" id="IPR023674">
    <property type="entry name" value="Ribosomal_uL1-like"/>
</dbReference>
<dbReference type="SUPFAM" id="SSF56808">
    <property type="entry name" value="Ribosomal protein L1"/>
    <property type="match status" value="1"/>
</dbReference>
<reference evidence="8" key="1">
    <citation type="journal article" date="2022" name="Int. J. Mol. Sci.">
        <title>Draft Genome of Tanacetum Coccineum: Genomic Comparison of Closely Related Tanacetum-Family Plants.</title>
        <authorList>
            <person name="Yamashiro T."/>
            <person name="Shiraishi A."/>
            <person name="Nakayama K."/>
            <person name="Satake H."/>
        </authorList>
    </citation>
    <scope>NUCLEOTIDE SEQUENCE</scope>
</reference>
<evidence type="ECO:0000256" key="2">
    <source>
        <dbReference type="ARBA" id="ARBA00012027"/>
    </source>
</evidence>
<dbReference type="PANTHER" id="PTHR18896">
    <property type="entry name" value="PHOSPHOLIPASE D"/>
    <property type="match status" value="1"/>
</dbReference>
<evidence type="ECO:0000259" key="7">
    <source>
        <dbReference type="PROSITE" id="PS50035"/>
    </source>
</evidence>
<dbReference type="EC" id="3.1.4.4" evidence="2"/>
<gene>
    <name evidence="8" type="ORF">Tco_0840197</name>
</gene>
<evidence type="ECO:0000256" key="5">
    <source>
        <dbReference type="ARBA" id="ARBA00022963"/>
    </source>
</evidence>
<keyword evidence="4" id="KW-0378">Hydrolase</keyword>
<keyword evidence="5" id="KW-0442">Lipid degradation</keyword>
<organism evidence="8 9">
    <name type="scientific">Tanacetum coccineum</name>
    <dbReference type="NCBI Taxonomy" id="301880"/>
    <lineage>
        <taxon>Eukaryota</taxon>
        <taxon>Viridiplantae</taxon>
        <taxon>Streptophyta</taxon>
        <taxon>Embryophyta</taxon>
        <taxon>Tracheophyta</taxon>
        <taxon>Spermatophyta</taxon>
        <taxon>Magnoliopsida</taxon>
        <taxon>eudicotyledons</taxon>
        <taxon>Gunneridae</taxon>
        <taxon>Pentapetalae</taxon>
        <taxon>asterids</taxon>
        <taxon>campanulids</taxon>
        <taxon>Asterales</taxon>
        <taxon>Asteraceae</taxon>
        <taxon>Asteroideae</taxon>
        <taxon>Anthemideae</taxon>
        <taxon>Anthemidinae</taxon>
        <taxon>Tanacetum</taxon>
    </lineage>
</organism>
<keyword evidence="9" id="KW-1185">Reference proteome</keyword>
<evidence type="ECO:0000256" key="1">
    <source>
        <dbReference type="ARBA" id="ARBA00000798"/>
    </source>
</evidence>
<comment type="caution">
    <text evidence="8">The sequence shown here is derived from an EMBL/GenBank/DDBJ whole genome shotgun (WGS) entry which is preliminary data.</text>
</comment>
<evidence type="ECO:0000256" key="4">
    <source>
        <dbReference type="ARBA" id="ARBA00022801"/>
    </source>
</evidence>
<evidence type="ECO:0000313" key="9">
    <source>
        <dbReference type="Proteomes" id="UP001151760"/>
    </source>
</evidence>
<accession>A0ABQ5ASU5</accession>
<comment type="catalytic activity">
    <reaction evidence="1">
        <text>a 1,2-diacyl-sn-glycero-3-phosphocholine + H2O = a 1,2-diacyl-sn-glycero-3-phosphate + choline + H(+)</text>
        <dbReference type="Rhea" id="RHEA:14445"/>
        <dbReference type="ChEBI" id="CHEBI:15354"/>
        <dbReference type="ChEBI" id="CHEBI:15377"/>
        <dbReference type="ChEBI" id="CHEBI:15378"/>
        <dbReference type="ChEBI" id="CHEBI:57643"/>
        <dbReference type="ChEBI" id="CHEBI:58608"/>
        <dbReference type="EC" id="3.1.4.4"/>
    </reaction>
</comment>
<name>A0ABQ5ASU5_9ASTR</name>
<protein>
    <recommendedName>
        <fullName evidence="2">phospholipase D</fullName>
        <ecNumber evidence="2">3.1.4.4</ecNumber>
    </recommendedName>
</protein>
<dbReference type="Proteomes" id="UP001151760">
    <property type="component" value="Unassembled WGS sequence"/>
</dbReference>
<dbReference type="PANTHER" id="PTHR18896:SF86">
    <property type="entry name" value="PHOSPHOLIPASE D DELTA"/>
    <property type="match status" value="1"/>
</dbReference>
<dbReference type="SMART" id="SM00155">
    <property type="entry name" value="PLDc"/>
    <property type="match status" value="1"/>
</dbReference>
<proteinExistence type="predicted"/>
<evidence type="ECO:0000256" key="6">
    <source>
        <dbReference type="ARBA" id="ARBA00023098"/>
    </source>
</evidence>
<evidence type="ECO:0000313" key="8">
    <source>
        <dbReference type="EMBL" id="GJT05735.1"/>
    </source>
</evidence>
<reference evidence="8" key="2">
    <citation type="submission" date="2022-01" db="EMBL/GenBank/DDBJ databases">
        <authorList>
            <person name="Yamashiro T."/>
            <person name="Shiraishi A."/>
            <person name="Satake H."/>
            <person name="Nakayama K."/>
        </authorList>
    </citation>
    <scope>NUCLEOTIDE SEQUENCE</scope>
</reference>
<dbReference type="EMBL" id="BQNB010012612">
    <property type="protein sequence ID" value="GJT05735.1"/>
    <property type="molecule type" value="Genomic_DNA"/>
</dbReference>
<dbReference type="PROSITE" id="PS50035">
    <property type="entry name" value="PLD"/>
    <property type="match status" value="1"/>
</dbReference>
<keyword evidence="3" id="KW-0677">Repeat</keyword>
<dbReference type="Pfam" id="PF13091">
    <property type="entry name" value="PLDc_2"/>
    <property type="match status" value="1"/>
</dbReference>
<dbReference type="Gene3D" id="3.30.870.10">
    <property type="entry name" value="Endonuclease Chain A"/>
    <property type="match status" value="1"/>
</dbReference>
<evidence type="ECO:0000256" key="3">
    <source>
        <dbReference type="ARBA" id="ARBA00022737"/>
    </source>
</evidence>
<dbReference type="InterPro" id="IPR015679">
    <property type="entry name" value="PLipase_D_fam"/>
</dbReference>
<dbReference type="InterPro" id="IPR016095">
    <property type="entry name" value="Ribosomal_uL1_3-a/b-sand"/>
</dbReference>